<proteinExistence type="predicted"/>
<name>A0A4Z0V5X4_9BACT</name>
<feature type="region of interest" description="Disordered" evidence="1">
    <location>
        <begin position="246"/>
        <end position="267"/>
    </location>
</feature>
<dbReference type="EMBL" id="SJSA01000001">
    <property type="protein sequence ID" value="TGG39674.1"/>
    <property type="molecule type" value="Genomic_DNA"/>
</dbReference>
<organism evidence="2 3">
    <name type="scientific">Duncaniella freteri</name>
    <dbReference type="NCBI Taxonomy" id="2530391"/>
    <lineage>
        <taxon>Bacteria</taxon>
        <taxon>Pseudomonadati</taxon>
        <taxon>Bacteroidota</taxon>
        <taxon>Bacteroidia</taxon>
        <taxon>Bacteroidales</taxon>
        <taxon>Muribaculaceae</taxon>
        <taxon>Duncaniella</taxon>
    </lineage>
</organism>
<protein>
    <submittedName>
        <fullName evidence="2">DUF4843 domain-containing protein</fullName>
    </submittedName>
</protein>
<dbReference type="PROSITE" id="PS51257">
    <property type="entry name" value="PROKAR_LIPOPROTEIN"/>
    <property type="match status" value="1"/>
</dbReference>
<dbReference type="Proteomes" id="UP000297635">
    <property type="component" value="Unassembled WGS sequence"/>
</dbReference>
<dbReference type="AlphaFoldDB" id="A0A4Z0V5X4"/>
<evidence type="ECO:0000313" key="2">
    <source>
        <dbReference type="EMBL" id="TGG39674.1"/>
    </source>
</evidence>
<dbReference type="InterPro" id="IPR032299">
    <property type="entry name" value="DUF4843"/>
</dbReference>
<keyword evidence="3" id="KW-1185">Reference proteome</keyword>
<dbReference type="RefSeq" id="WP_135470413.1">
    <property type="nucleotide sequence ID" value="NZ_CASCNC010000059.1"/>
</dbReference>
<dbReference type="GeneID" id="82148695"/>
<evidence type="ECO:0000256" key="1">
    <source>
        <dbReference type="SAM" id="MobiDB-lite"/>
    </source>
</evidence>
<reference evidence="2 3" key="1">
    <citation type="submission" date="2019-02" db="EMBL/GenBank/DDBJ databases">
        <title>Isolation and identification of novel species under the genus Muribaculum.</title>
        <authorList>
            <person name="Miyake S."/>
            <person name="Ding Y."/>
            <person name="Low A."/>
            <person name="Soh M."/>
            <person name="Seedorf H."/>
        </authorList>
    </citation>
    <scope>NUCLEOTIDE SEQUENCE [LARGE SCALE GENOMIC DNA]</scope>
    <source>
        <strain evidence="2 3">TLL-A3</strain>
    </source>
</reference>
<accession>A0A4Z0V5X4</accession>
<sequence length="267" mass="30436">MKNIIIALGLVISASALVGCEESLDTYAGENGIYFDTRYEESEMQNDTIDVHWGLKKSDVTSQKLTLIVKLFGNTSPVDRRFSIRVETDPGDEKAAEQGVDYVMPPLEYVMEAGKAETPIEIEVLRRPDLKDNARRFRINLVESDELKFHFTRAVGFVNADGTTETRPIDLQRVIRIDESFPMPVWWDHRGEPYFGTWSQTKASLICDVMEIDREDWIAKATLTAGYLKFCGAFMKRWLDEQNALNPDNPILDEDGEPMKMGIESDR</sequence>
<evidence type="ECO:0000313" key="3">
    <source>
        <dbReference type="Proteomes" id="UP000297635"/>
    </source>
</evidence>
<gene>
    <name evidence="2" type="ORF">EZ315_02755</name>
</gene>
<dbReference type="Pfam" id="PF16132">
    <property type="entry name" value="DUF4843"/>
    <property type="match status" value="1"/>
</dbReference>
<comment type="caution">
    <text evidence="2">The sequence shown here is derived from an EMBL/GenBank/DDBJ whole genome shotgun (WGS) entry which is preliminary data.</text>
</comment>